<evidence type="ECO:0000313" key="1">
    <source>
        <dbReference type="EMBL" id="TSC65677.1"/>
    </source>
</evidence>
<organism evidence="1 2">
    <name type="scientific">Candidatus Berkelbacteria bacterium Gr01-1014_85</name>
    <dbReference type="NCBI Taxonomy" id="2017150"/>
    <lineage>
        <taxon>Bacteria</taxon>
        <taxon>Candidatus Berkelbacteria</taxon>
    </lineage>
</organism>
<gene>
    <name evidence="1" type="ORF">CEO22_389</name>
</gene>
<name>A0A554JBC7_9BACT</name>
<accession>A0A554JBC7</accession>
<protein>
    <submittedName>
        <fullName evidence="1">Uncharacterized protein</fullName>
    </submittedName>
</protein>
<dbReference type="Proteomes" id="UP000316253">
    <property type="component" value="Unassembled WGS sequence"/>
</dbReference>
<dbReference type="EMBL" id="VMFD01000032">
    <property type="protein sequence ID" value="TSC65677.1"/>
    <property type="molecule type" value="Genomic_DNA"/>
</dbReference>
<sequence>MKDLIATLSGFAGHLKVELDRINRQSGQRSHVQTVSVQDPIGVYIVHTDSWGSFRQSVGQAGTNKFCRIYVYDAQSDKRIGYSAQYDYRDPDDYGRDRWEFYFTQVSIVDVTETTVTVDAVGRGPRTTRVKIPIER</sequence>
<dbReference type="AlphaFoldDB" id="A0A554JBC7"/>
<proteinExistence type="predicted"/>
<reference evidence="1 2" key="1">
    <citation type="submission" date="2017-08" db="EMBL/GenBank/DDBJ databases">
        <title>Mechanisms for carbon and nitrogen cycling indicate functional differentiation within the Candidate Phyla Radiation.</title>
        <authorList>
            <person name="Danczak R.E."/>
            <person name="Johnston M.D."/>
            <person name="Kenah C."/>
            <person name="Slattery M."/>
            <person name="Wrighton K.C."/>
            <person name="Wilkins M.J."/>
        </authorList>
    </citation>
    <scope>NUCLEOTIDE SEQUENCE [LARGE SCALE GENOMIC DNA]</scope>
    <source>
        <strain evidence="1">Gr01-1014_85</strain>
    </source>
</reference>
<evidence type="ECO:0000313" key="2">
    <source>
        <dbReference type="Proteomes" id="UP000316253"/>
    </source>
</evidence>
<comment type="caution">
    <text evidence="1">The sequence shown here is derived from an EMBL/GenBank/DDBJ whole genome shotgun (WGS) entry which is preliminary data.</text>
</comment>